<dbReference type="AlphaFoldDB" id="A0A1J4PUC4"/>
<dbReference type="Proteomes" id="UP000034838">
    <property type="component" value="Unassembled WGS sequence"/>
</dbReference>
<sequence>MPDLPSDPPRRTILRHLERQIAETETIGIYLRLQRDEVRKALTQAPRARAWAARHSRLARDGARRPST</sequence>
<protein>
    <submittedName>
        <fullName evidence="1">Uncharacterized protein</fullName>
    </submittedName>
</protein>
<proteinExistence type="predicted"/>
<keyword evidence="2" id="KW-1185">Reference proteome</keyword>
<dbReference type="EMBL" id="LBDA02000070">
    <property type="protein sequence ID" value="OIK24369.1"/>
    <property type="molecule type" value="Genomic_DNA"/>
</dbReference>
<organism evidence="1 2">
    <name type="scientific">Streptomyces malaysiense</name>
    <dbReference type="NCBI Taxonomy" id="1428626"/>
    <lineage>
        <taxon>Bacteria</taxon>
        <taxon>Bacillati</taxon>
        <taxon>Actinomycetota</taxon>
        <taxon>Actinomycetes</taxon>
        <taxon>Kitasatosporales</taxon>
        <taxon>Streptomycetaceae</taxon>
        <taxon>Streptomyces</taxon>
    </lineage>
</organism>
<name>A0A1J4PUC4_9ACTN</name>
<comment type="caution">
    <text evidence="1">The sequence shown here is derived from an EMBL/GenBank/DDBJ whole genome shotgun (WGS) entry which is preliminary data.</text>
</comment>
<accession>A0A1J4PUC4</accession>
<gene>
    <name evidence="1" type="ORF">VT52_027560</name>
</gene>
<evidence type="ECO:0000313" key="1">
    <source>
        <dbReference type="EMBL" id="OIK24369.1"/>
    </source>
</evidence>
<reference evidence="1" key="1">
    <citation type="submission" date="2016-10" db="EMBL/GenBank/DDBJ databases">
        <title>Genome sequence of Streptomyces malaysiense MUSC 136.</title>
        <authorList>
            <person name="Lee L.-H."/>
            <person name="Ser H.-L."/>
        </authorList>
    </citation>
    <scope>NUCLEOTIDE SEQUENCE [LARGE SCALE GENOMIC DNA]</scope>
    <source>
        <strain evidence="1">MUSC 136</strain>
    </source>
</reference>
<evidence type="ECO:0000313" key="2">
    <source>
        <dbReference type="Proteomes" id="UP000034838"/>
    </source>
</evidence>